<evidence type="ECO:0000313" key="2">
    <source>
        <dbReference type="EMBL" id="KAF2456185.1"/>
    </source>
</evidence>
<evidence type="ECO:0000313" key="3">
    <source>
        <dbReference type="Proteomes" id="UP000799766"/>
    </source>
</evidence>
<proteinExistence type="predicted"/>
<feature type="region of interest" description="Disordered" evidence="1">
    <location>
        <begin position="90"/>
        <end position="113"/>
    </location>
</feature>
<keyword evidence="3" id="KW-1185">Reference proteome</keyword>
<dbReference type="EMBL" id="MU001684">
    <property type="protein sequence ID" value="KAF2456185.1"/>
    <property type="molecule type" value="Genomic_DNA"/>
</dbReference>
<organism evidence="2 3">
    <name type="scientific">Lineolata rhizophorae</name>
    <dbReference type="NCBI Taxonomy" id="578093"/>
    <lineage>
        <taxon>Eukaryota</taxon>
        <taxon>Fungi</taxon>
        <taxon>Dikarya</taxon>
        <taxon>Ascomycota</taxon>
        <taxon>Pezizomycotina</taxon>
        <taxon>Dothideomycetes</taxon>
        <taxon>Dothideomycetes incertae sedis</taxon>
        <taxon>Lineolatales</taxon>
        <taxon>Lineolataceae</taxon>
        <taxon>Lineolata</taxon>
    </lineage>
</organism>
<feature type="compositionally biased region" description="Polar residues" evidence="1">
    <location>
        <begin position="41"/>
        <end position="54"/>
    </location>
</feature>
<sequence length="149" mass="17228">MRNKFGKQSINRNREALFTKREEVKKKVATKNESSKKKTFRNNSRAHIPTATSNPPFLPFPIQFPFPFSHAIPSSPLSSHSARIVCTHADRRRKSQRPFFRPSRPSHQSPGHHCYDLLRRRHTHTHTYTYTRTCTCTCSIPSQPTSRGA</sequence>
<accession>A0A6A6NWL4</accession>
<feature type="region of interest" description="Disordered" evidence="1">
    <location>
        <begin position="1"/>
        <end position="54"/>
    </location>
</feature>
<reference evidence="2" key="1">
    <citation type="journal article" date="2020" name="Stud. Mycol.">
        <title>101 Dothideomycetes genomes: a test case for predicting lifestyles and emergence of pathogens.</title>
        <authorList>
            <person name="Haridas S."/>
            <person name="Albert R."/>
            <person name="Binder M."/>
            <person name="Bloem J."/>
            <person name="Labutti K."/>
            <person name="Salamov A."/>
            <person name="Andreopoulos B."/>
            <person name="Baker S."/>
            <person name="Barry K."/>
            <person name="Bills G."/>
            <person name="Bluhm B."/>
            <person name="Cannon C."/>
            <person name="Castanera R."/>
            <person name="Culley D."/>
            <person name="Daum C."/>
            <person name="Ezra D."/>
            <person name="Gonzalez J."/>
            <person name="Henrissat B."/>
            <person name="Kuo A."/>
            <person name="Liang C."/>
            <person name="Lipzen A."/>
            <person name="Lutzoni F."/>
            <person name="Magnuson J."/>
            <person name="Mondo S."/>
            <person name="Nolan M."/>
            <person name="Ohm R."/>
            <person name="Pangilinan J."/>
            <person name="Park H.-J."/>
            <person name="Ramirez L."/>
            <person name="Alfaro M."/>
            <person name="Sun H."/>
            <person name="Tritt A."/>
            <person name="Yoshinaga Y."/>
            <person name="Zwiers L.-H."/>
            <person name="Turgeon B."/>
            <person name="Goodwin S."/>
            <person name="Spatafora J."/>
            <person name="Crous P."/>
            <person name="Grigoriev I."/>
        </authorList>
    </citation>
    <scope>NUCLEOTIDE SEQUENCE</scope>
    <source>
        <strain evidence="2">ATCC 16933</strain>
    </source>
</reference>
<gene>
    <name evidence="2" type="ORF">BDY21DRAFT_57528</name>
</gene>
<evidence type="ECO:0000256" key="1">
    <source>
        <dbReference type="SAM" id="MobiDB-lite"/>
    </source>
</evidence>
<feature type="compositionally biased region" description="Basic and acidic residues" evidence="1">
    <location>
        <begin position="12"/>
        <end position="26"/>
    </location>
</feature>
<dbReference type="Proteomes" id="UP000799766">
    <property type="component" value="Unassembled WGS sequence"/>
</dbReference>
<name>A0A6A6NWL4_9PEZI</name>
<dbReference type="AlphaFoldDB" id="A0A6A6NWL4"/>
<feature type="compositionally biased region" description="Polar residues" evidence="1">
    <location>
        <begin position="1"/>
        <end position="11"/>
    </location>
</feature>
<protein>
    <submittedName>
        <fullName evidence="2">Uncharacterized protein</fullName>
    </submittedName>
</protein>